<dbReference type="Pfam" id="PF06821">
    <property type="entry name" value="Ser_hydrolase"/>
    <property type="match status" value="1"/>
</dbReference>
<dbReference type="EMBL" id="MLAK01000592">
    <property type="protein sequence ID" value="OHT11282.1"/>
    <property type="molecule type" value="Genomic_DNA"/>
</dbReference>
<dbReference type="Proteomes" id="UP000179807">
    <property type="component" value="Unassembled WGS sequence"/>
</dbReference>
<dbReference type="OrthoDB" id="5086500at2759"/>
<comment type="caution">
    <text evidence="1">The sequence shown here is derived from an EMBL/GenBank/DDBJ whole genome shotgun (WGS) entry which is preliminary data.</text>
</comment>
<reference evidence="1" key="1">
    <citation type="submission" date="2016-10" db="EMBL/GenBank/DDBJ databases">
        <authorList>
            <person name="Benchimol M."/>
            <person name="Almeida L.G."/>
            <person name="Vasconcelos A.T."/>
            <person name="Perreira-Neves A."/>
            <person name="Rosa I.A."/>
            <person name="Tasca T."/>
            <person name="Bogo M.R."/>
            <person name="de Souza W."/>
        </authorList>
    </citation>
    <scope>NUCLEOTIDE SEQUENCE [LARGE SCALE GENOMIC DNA]</scope>
    <source>
        <strain evidence="1">K</strain>
    </source>
</reference>
<keyword evidence="2" id="KW-1185">Reference proteome</keyword>
<gene>
    <name evidence="1" type="ORF">TRFO_19391</name>
</gene>
<dbReference type="Gene3D" id="3.40.50.1820">
    <property type="entry name" value="alpha/beta hydrolase"/>
    <property type="match status" value="1"/>
</dbReference>
<dbReference type="SUPFAM" id="SSF53474">
    <property type="entry name" value="alpha/beta-Hydrolases"/>
    <property type="match status" value="1"/>
</dbReference>
<dbReference type="PANTHER" id="PTHR15394:SF3">
    <property type="entry name" value="SERINE HYDROLASE RBBP9"/>
    <property type="match status" value="1"/>
</dbReference>
<dbReference type="GO" id="GO:0016787">
    <property type="term" value="F:hydrolase activity"/>
    <property type="evidence" value="ECO:0007669"/>
    <property type="project" value="InterPro"/>
</dbReference>
<evidence type="ECO:0000313" key="2">
    <source>
        <dbReference type="Proteomes" id="UP000179807"/>
    </source>
</evidence>
<protein>
    <recommendedName>
        <fullName evidence="3">Serine hydrolase family protein</fullName>
    </recommendedName>
</protein>
<sequence length="188" mass="21731">MTKKLFFFNHGVGGNCHSAFIDSTRSKLEEKGMKTVAPSYPNPADPNFDEWKDTFHQFLADNWNGEEIVMIGHSLGGFFTLRLLGECFDEDWTKKLTAVILVAPTATKRPNRRKFYSEEIKWDNILKINFKPILLYSDNDDKVAREHPDYVVEKIGQMAGFEFIEPKGFFHFIMPEAQPVLDAVFRFV</sequence>
<dbReference type="PANTHER" id="PTHR15394">
    <property type="entry name" value="SERINE HYDROLASE RBBP9"/>
    <property type="match status" value="1"/>
</dbReference>
<evidence type="ECO:0008006" key="3">
    <source>
        <dbReference type="Google" id="ProtNLM"/>
    </source>
</evidence>
<accession>A0A1J4KJK6</accession>
<name>A0A1J4KJK6_9EUKA</name>
<dbReference type="AlphaFoldDB" id="A0A1J4KJK6"/>
<dbReference type="InterPro" id="IPR029058">
    <property type="entry name" value="AB_hydrolase_fold"/>
</dbReference>
<dbReference type="InterPro" id="IPR010662">
    <property type="entry name" value="RBBP9/YdeN"/>
</dbReference>
<proteinExistence type="predicted"/>
<dbReference type="VEuPathDB" id="TrichDB:TRFO_19391"/>
<evidence type="ECO:0000313" key="1">
    <source>
        <dbReference type="EMBL" id="OHT11282.1"/>
    </source>
</evidence>
<dbReference type="RefSeq" id="XP_068364418.1">
    <property type="nucleotide sequence ID" value="XM_068500766.1"/>
</dbReference>
<organism evidence="1 2">
    <name type="scientific">Tritrichomonas foetus</name>
    <dbReference type="NCBI Taxonomy" id="1144522"/>
    <lineage>
        <taxon>Eukaryota</taxon>
        <taxon>Metamonada</taxon>
        <taxon>Parabasalia</taxon>
        <taxon>Tritrichomonadida</taxon>
        <taxon>Tritrichomonadidae</taxon>
        <taxon>Tritrichomonas</taxon>
    </lineage>
</organism>
<dbReference type="GeneID" id="94835470"/>